<organism evidence="5 6">
    <name type="scientific">Phyllosticta citriasiana</name>
    <dbReference type="NCBI Taxonomy" id="595635"/>
    <lineage>
        <taxon>Eukaryota</taxon>
        <taxon>Fungi</taxon>
        <taxon>Dikarya</taxon>
        <taxon>Ascomycota</taxon>
        <taxon>Pezizomycotina</taxon>
        <taxon>Dothideomycetes</taxon>
        <taxon>Dothideomycetes incertae sedis</taxon>
        <taxon>Botryosphaeriales</taxon>
        <taxon>Phyllostictaceae</taxon>
        <taxon>Phyllosticta</taxon>
    </lineage>
</organism>
<evidence type="ECO:0000256" key="2">
    <source>
        <dbReference type="ARBA" id="ARBA00022723"/>
    </source>
</evidence>
<feature type="domain" description="CENP-V/GFA" evidence="4">
    <location>
        <begin position="6"/>
        <end position="51"/>
    </location>
</feature>
<evidence type="ECO:0000313" key="5">
    <source>
        <dbReference type="EMBL" id="KAK7520543.1"/>
    </source>
</evidence>
<dbReference type="InterPro" id="IPR006913">
    <property type="entry name" value="CENP-V/GFA"/>
</dbReference>
<dbReference type="Pfam" id="PF04828">
    <property type="entry name" value="GFA"/>
    <property type="match status" value="1"/>
</dbReference>
<keyword evidence="3" id="KW-0862">Zinc</keyword>
<sequence length="51" mass="5602">MKLTAFGSNYGLTTKVPLEAFKYTPAKPKEHAADNRSGTVVYREFCDTCGS</sequence>
<evidence type="ECO:0000313" key="6">
    <source>
        <dbReference type="Proteomes" id="UP001363622"/>
    </source>
</evidence>
<evidence type="ECO:0000256" key="3">
    <source>
        <dbReference type="ARBA" id="ARBA00022833"/>
    </source>
</evidence>
<proteinExistence type="inferred from homology"/>
<comment type="similarity">
    <text evidence="1">Belongs to the Gfa family.</text>
</comment>
<dbReference type="SUPFAM" id="SSF51316">
    <property type="entry name" value="Mss4-like"/>
    <property type="match status" value="1"/>
</dbReference>
<keyword evidence="2" id="KW-0479">Metal-binding</keyword>
<comment type="caution">
    <text evidence="5">The sequence shown here is derived from an EMBL/GenBank/DDBJ whole genome shotgun (WGS) entry which is preliminary data.</text>
</comment>
<dbReference type="InterPro" id="IPR011057">
    <property type="entry name" value="Mss4-like_sf"/>
</dbReference>
<reference evidence="5 6" key="1">
    <citation type="submission" date="2024-04" db="EMBL/GenBank/DDBJ databases">
        <title>Phyllosticta paracitricarpa is synonymous to the EU quarantine fungus P. citricarpa based on phylogenomic analyses.</title>
        <authorList>
            <consortium name="Lawrence Berkeley National Laboratory"/>
            <person name="Van Ingen-Buijs V.A."/>
            <person name="Van Westerhoven A.C."/>
            <person name="Haridas S."/>
            <person name="Skiadas P."/>
            <person name="Martin F."/>
            <person name="Groenewald J.Z."/>
            <person name="Crous P.W."/>
            <person name="Seidl M.F."/>
        </authorList>
    </citation>
    <scope>NUCLEOTIDE SEQUENCE [LARGE SCALE GENOMIC DNA]</scope>
    <source>
        <strain evidence="5 6">CBS 123371</strain>
    </source>
</reference>
<gene>
    <name evidence="5" type="ORF">IWZ03DRAFT_413278</name>
</gene>
<protein>
    <recommendedName>
        <fullName evidence="4">CENP-V/GFA domain-containing protein</fullName>
    </recommendedName>
</protein>
<dbReference type="Proteomes" id="UP001363622">
    <property type="component" value="Unassembled WGS sequence"/>
</dbReference>
<accession>A0ABR1KSN6</accession>
<dbReference type="EMBL" id="JBBPHU010000003">
    <property type="protein sequence ID" value="KAK7520543.1"/>
    <property type="molecule type" value="Genomic_DNA"/>
</dbReference>
<name>A0ABR1KSN6_9PEZI</name>
<evidence type="ECO:0000259" key="4">
    <source>
        <dbReference type="Pfam" id="PF04828"/>
    </source>
</evidence>
<evidence type="ECO:0000256" key="1">
    <source>
        <dbReference type="ARBA" id="ARBA00005495"/>
    </source>
</evidence>
<keyword evidence="6" id="KW-1185">Reference proteome</keyword>